<keyword evidence="4 6" id="KW-1133">Transmembrane helix</keyword>
<feature type="transmembrane region" description="Helical" evidence="6">
    <location>
        <begin position="80"/>
        <end position="97"/>
    </location>
</feature>
<feature type="transmembrane region" description="Helical" evidence="6">
    <location>
        <begin position="48"/>
        <end position="68"/>
    </location>
</feature>
<evidence type="ECO:0000256" key="6">
    <source>
        <dbReference type="SAM" id="Phobius"/>
    </source>
</evidence>
<dbReference type="SUPFAM" id="SSF103473">
    <property type="entry name" value="MFS general substrate transporter"/>
    <property type="match status" value="1"/>
</dbReference>
<dbReference type="EMBL" id="CGIG01000001">
    <property type="protein sequence ID" value="CPR18908.1"/>
    <property type="molecule type" value="Genomic_DNA"/>
</dbReference>
<feature type="transmembrane region" description="Helical" evidence="6">
    <location>
        <begin position="7"/>
        <end position="28"/>
    </location>
</feature>
<accession>A0A0G4JYM8</accession>
<feature type="transmembrane region" description="Helical" evidence="6">
    <location>
        <begin position="283"/>
        <end position="301"/>
    </location>
</feature>
<dbReference type="GO" id="GO:0016020">
    <property type="term" value="C:membrane"/>
    <property type="evidence" value="ECO:0007669"/>
    <property type="project" value="UniProtKB-SubCell"/>
</dbReference>
<keyword evidence="9" id="KW-1185">Reference proteome</keyword>
<dbReference type="InterPro" id="IPR020846">
    <property type="entry name" value="MFS_dom"/>
</dbReference>
<dbReference type="PANTHER" id="PTHR23504">
    <property type="entry name" value="MAJOR FACILITATOR SUPERFAMILY DOMAIN-CONTAINING PROTEIN 10"/>
    <property type="match status" value="1"/>
</dbReference>
<feature type="transmembrane region" description="Helical" evidence="6">
    <location>
        <begin position="307"/>
        <end position="328"/>
    </location>
</feature>
<feature type="domain" description="Major facilitator superfamily (MFS) profile" evidence="7">
    <location>
        <begin position="9"/>
        <end position="401"/>
    </location>
</feature>
<evidence type="ECO:0000256" key="2">
    <source>
        <dbReference type="ARBA" id="ARBA00022448"/>
    </source>
</evidence>
<dbReference type="RefSeq" id="WP_048638331.1">
    <property type="nucleotide sequence ID" value="NZ_CGIG01000001.1"/>
</dbReference>
<feature type="transmembrane region" description="Helical" evidence="6">
    <location>
        <begin position="252"/>
        <end position="271"/>
    </location>
</feature>
<evidence type="ECO:0000256" key="3">
    <source>
        <dbReference type="ARBA" id="ARBA00022692"/>
    </source>
</evidence>
<feature type="transmembrane region" description="Helical" evidence="6">
    <location>
        <begin position="138"/>
        <end position="160"/>
    </location>
</feature>
<evidence type="ECO:0000256" key="1">
    <source>
        <dbReference type="ARBA" id="ARBA00004141"/>
    </source>
</evidence>
<feature type="transmembrane region" description="Helical" evidence="6">
    <location>
        <begin position="377"/>
        <end position="397"/>
    </location>
</feature>
<protein>
    <submittedName>
        <fullName evidence="8">Tetracycline efflux protein TetA</fullName>
    </submittedName>
</protein>
<dbReference type="AlphaFoldDB" id="A0A0G4JYM8"/>
<dbReference type="STRING" id="1109412.BN1221_03472"/>
<dbReference type="OrthoDB" id="9764259at2"/>
<evidence type="ECO:0000259" key="7">
    <source>
        <dbReference type="PROSITE" id="PS50850"/>
    </source>
</evidence>
<sequence>MQKKTLSLSFICLLVTVFLDQIGLFLIYPIIPSLLESVTHDTVVDNALIGGWLLATFGIMQFLFAPIMGAISDKFGRKPVLIVCFVAFTFDYLLYAVSQNLYLLFLARIIAGIAGSSVIVSLASVADMSDEKSKMQNYGFLFGVMSLGLVIGPAISVVAVQYGVRVPFYVAAVFSLMGLLCVIFLFKETLHKENRRAFKLDNPFSSVAYFLKYKGLFHLFIVQILFMFATQFPITLWPFFTKYRFAWSDSQIATSFVILGLGGLFAQTVLLKLVRYVLSDNKVPLLGFILFALGLSCIALSNSRVTIYIAMMIYSFSSISNSSIVSIFSSQVSESEQGQLMGALSSITSFWAVVGPVCATSMYYYTVNLSLPDSDGYPFIFSAIVVLICLIPLSIGLKIATSERN</sequence>
<reference evidence="9" key="1">
    <citation type="submission" date="2015-01" db="EMBL/GenBank/DDBJ databases">
        <authorList>
            <person name="Paterson Steve"/>
        </authorList>
    </citation>
    <scope>NUCLEOTIDE SEQUENCE [LARGE SCALE GENOMIC DNA]</scope>
    <source>
        <strain evidence="9">OBR1</strain>
    </source>
</reference>
<proteinExistence type="predicted"/>
<comment type="subcellular location">
    <subcellularLocation>
        <location evidence="1">Membrane</location>
        <topology evidence="1">Multi-pass membrane protein</topology>
    </subcellularLocation>
</comment>
<keyword evidence="2" id="KW-0813">Transport</keyword>
<keyword evidence="5 6" id="KW-0472">Membrane</keyword>
<evidence type="ECO:0000313" key="8">
    <source>
        <dbReference type="EMBL" id="CPR18908.1"/>
    </source>
</evidence>
<dbReference type="Gene3D" id="1.20.1250.20">
    <property type="entry name" value="MFS general substrate transporter like domains"/>
    <property type="match status" value="1"/>
</dbReference>
<evidence type="ECO:0000256" key="4">
    <source>
        <dbReference type="ARBA" id="ARBA00022989"/>
    </source>
</evidence>
<feature type="transmembrane region" description="Helical" evidence="6">
    <location>
        <begin position="103"/>
        <end position="126"/>
    </location>
</feature>
<dbReference type="InterPro" id="IPR001958">
    <property type="entry name" value="Tet-R_TetA/multi-R_MdtG-like"/>
</dbReference>
<dbReference type="Pfam" id="PF07690">
    <property type="entry name" value="MFS_1"/>
    <property type="match status" value="1"/>
</dbReference>
<dbReference type="PROSITE" id="PS50850">
    <property type="entry name" value="MFS"/>
    <property type="match status" value="1"/>
</dbReference>
<gene>
    <name evidence="8" type="ORF">BN1221_03472</name>
</gene>
<organism evidence="8 9">
    <name type="scientific">Brenneria goodwinii</name>
    <dbReference type="NCBI Taxonomy" id="1109412"/>
    <lineage>
        <taxon>Bacteria</taxon>
        <taxon>Pseudomonadati</taxon>
        <taxon>Pseudomonadota</taxon>
        <taxon>Gammaproteobacteria</taxon>
        <taxon>Enterobacterales</taxon>
        <taxon>Pectobacteriaceae</taxon>
        <taxon>Brenneria</taxon>
    </lineage>
</organism>
<dbReference type="PANTHER" id="PTHR23504:SF15">
    <property type="entry name" value="MAJOR FACILITATOR SUPERFAMILY (MFS) PROFILE DOMAIN-CONTAINING PROTEIN"/>
    <property type="match status" value="1"/>
</dbReference>
<dbReference type="InterPro" id="IPR036259">
    <property type="entry name" value="MFS_trans_sf"/>
</dbReference>
<dbReference type="Proteomes" id="UP000044377">
    <property type="component" value="Unassembled WGS sequence"/>
</dbReference>
<evidence type="ECO:0000256" key="5">
    <source>
        <dbReference type="ARBA" id="ARBA00023136"/>
    </source>
</evidence>
<dbReference type="InterPro" id="IPR011701">
    <property type="entry name" value="MFS"/>
</dbReference>
<keyword evidence="3 6" id="KW-0812">Transmembrane</keyword>
<dbReference type="GO" id="GO:0022857">
    <property type="term" value="F:transmembrane transporter activity"/>
    <property type="evidence" value="ECO:0007669"/>
    <property type="project" value="InterPro"/>
</dbReference>
<feature type="transmembrane region" description="Helical" evidence="6">
    <location>
        <begin position="340"/>
        <end position="365"/>
    </location>
</feature>
<feature type="transmembrane region" description="Helical" evidence="6">
    <location>
        <begin position="216"/>
        <end position="240"/>
    </location>
</feature>
<feature type="transmembrane region" description="Helical" evidence="6">
    <location>
        <begin position="166"/>
        <end position="186"/>
    </location>
</feature>
<dbReference type="PRINTS" id="PR01035">
    <property type="entry name" value="TCRTETA"/>
</dbReference>
<evidence type="ECO:0000313" key="9">
    <source>
        <dbReference type="Proteomes" id="UP000044377"/>
    </source>
</evidence>
<name>A0A0G4JYM8_9GAMM</name>